<dbReference type="InterPro" id="IPR016024">
    <property type="entry name" value="ARM-type_fold"/>
</dbReference>
<feature type="compositionally biased region" description="Acidic residues" evidence="1">
    <location>
        <begin position="751"/>
        <end position="768"/>
    </location>
</feature>
<gene>
    <name evidence="2" type="ORF">EZS28_008330</name>
</gene>
<dbReference type="AlphaFoldDB" id="A0A5J4WMS8"/>
<name>A0A5J4WMS8_9EUKA</name>
<sequence>MLMQVINEINEMLKPEGNLPSITPNHLLSTKFACEIICQVISIQPLIQQVIEENYILPVLIQLVGSISLSTVSQIHTRAIRLLTEKGSDEENTTIFHRIGLSIIAPFLIHTNIDVKSDTVSLMHNILYSDKDRQNKEKELDMYTQLKDDGTLTIIGESFVINGENEQIIKDGSYVYGKIMRARDIEDNLKEILIRQLKSMVFEEKSVEKTADLIEILCGLAYGKSNIPVIASEDFIQSATVLIQSPDEYVQGSILELLLILAENGDAEIQQQVKQAVSNKGFLKGREIPHQSLEFILTALKKEIKGNLLLKKKIGLARESLQLLALHSSNNQSILDHGFLPILESFMKISGFEDKSEILILFSSLFENGDSNMREEIRSVITEELLSSMIKKQKYSILHDKIGNQGRNLGNNPASKDFYLNESVLQLIVWYKEEQKMDLITGILKQVKDNEKEMSQNRLLLNKNYFKCLRQIIQIVDEMKDPEMKVGAMILVSENLFETLYRIIERLNIEEVSETIDQLHSIVDESNDFILLNLIDWHLFEWTSFIIIECRHGGLSFDIKEKAVTLVAQISVRGLLLSLDSEINKFSIPFIKMNLDKAMHCNKHPEQKADKDVRLIFGCQEVIQEIVKVAAPQLMGKILHEQKEMKIITSELSCAIGEGNDSDDVISINIRCVQEILNNLSSLQKEQEAQQLLDEVNEDIESEGIVEETDCFLFHSDIREDIGVKQCAKELKKKLRKLKKPKQKMISDGLVVEDDGNEEESDSDESDDGQAQIQFFFGNGTGQQFVIFM</sequence>
<dbReference type="SUPFAM" id="SSF48371">
    <property type="entry name" value="ARM repeat"/>
    <property type="match status" value="1"/>
</dbReference>
<evidence type="ECO:0000313" key="2">
    <source>
        <dbReference type="EMBL" id="KAA6396143.1"/>
    </source>
</evidence>
<evidence type="ECO:0000313" key="3">
    <source>
        <dbReference type="Proteomes" id="UP000324800"/>
    </source>
</evidence>
<protein>
    <submittedName>
        <fullName evidence="2">Uncharacterized protein</fullName>
    </submittedName>
</protein>
<dbReference type="EMBL" id="SNRW01001505">
    <property type="protein sequence ID" value="KAA6396143.1"/>
    <property type="molecule type" value="Genomic_DNA"/>
</dbReference>
<organism evidence="2 3">
    <name type="scientific">Streblomastix strix</name>
    <dbReference type="NCBI Taxonomy" id="222440"/>
    <lineage>
        <taxon>Eukaryota</taxon>
        <taxon>Metamonada</taxon>
        <taxon>Preaxostyla</taxon>
        <taxon>Oxymonadida</taxon>
        <taxon>Streblomastigidae</taxon>
        <taxon>Streblomastix</taxon>
    </lineage>
</organism>
<proteinExistence type="predicted"/>
<evidence type="ECO:0000256" key="1">
    <source>
        <dbReference type="SAM" id="MobiDB-lite"/>
    </source>
</evidence>
<dbReference type="Gene3D" id="1.25.10.10">
    <property type="entry name" value="Leucine-rich Repeat Variant"/>
    <property type="match status" value="1"/>
</dbReference>
<dbReference type="Proteomes" id="UP000324800">
    <property type="component" value="Unassembled WGS sequence"/>
</dbReference>
<dbReference type="InterPro" id="IPR011989">
    <property type="entry name" value="ARM-like"/>
</dbReference>
<accession>A0A5J4WMS8</accession>
<comment type="caution">
    <text evidence="2">The sequence shown here is derived from an EMBL/GenBank/DDBJ whole genome shotgun (WGS) entry which is preliminary data.</text>
</comment>
<reference evidence="2 3" key="1">
    <citation type="submission" date="2019-03" db="EMBL/GenBank/DDBJ databases">
        <title>Single cell metagenomics reveals metabolic interactions within the superorganism composed of flagellate Streblomastix strix and complex community of Bacteroidetes bacteria on its surface.</title>
        <authorList>
            <person name="Treitli S.C."/>
            <person name="Kolisko M."/>
            <person name="Husnik F."/>
            <person name="Keeling P."/>
            <person name="Hampl V."/>
        </authorList>
    </citation>
    <scope>NUCLEOTIDE SEQUENCE [LARGE SCALE GENOMIC DNA]</scope>
    <source>
        <strain evidence="2">ST1C</strain>
    </source>
</reference>
<feature type="region of interest" description="Disordered" evidence="1">
    <location>
        <begin position="748"/>
        <end position="768"/>
    </location>
</feature>